<reference evidence="1 2" key="1">
    <citation type="submission" date="2016-10" db="EMBL/GenBank/DDBJ databases">
        <authorList>
            <person name="de Groot N.N."/>
        </authorList>
    </citation>
    <scope>NUCLEOTIDE SEQUENCE [LARGE SCALE GENOMIC DNA]</scope>
    <source>
        <strain evidence="1 2">DSM 9179</strain>
    </source>
</reference>
<gene>
    <name evidence="1" type="ORF">SAMN05421659_11472</name>
</gene>
<protein>
    <submittedName>
        <fullName evidence="1">Uncharacterized protein</fullName>
    </submittedName>
</protein>
<evidence type="ECO:0000313" key="1">
    <source>
        <dbReference type="EMBL" id="SEW38973.1"/>
    </source>
</evidence>
<dbReference type="EMBL" id="FOJI01000014">
    <property type="protein sequence ID" value="SEW38973.1"/>
    <property type="molecule type" value="Genomic_DNA"/>
</dbReference>
<dbReference type="AlphaFoldDB" id="A0A1I0RDS0"/>
<dbReference type="Proteomes" id="UP000199701">
    <property type="component" value="Unassembled WGS sequence"/>
</dbReference>
<name>A0A1I0RDS0_9FIRM</name>
<accession>A0A1I0RDS0</accession>
<evidence type="ECO:0000313" key="2">
    <source>
        <dbReference type="Proteomes" id="UP000199701"/>
    </source>
</evidence>
<sequence length="194" mass="21724">MSSMGSTLKSVSYGSYMGVEEIPDILLEILAGKEDMKVNGEYIYDYSIEIIEAALNGKIVLDGSFNLIGFVRTIQKNKKLVEYKVARKCTYFKPEGAEDDKGGVVENHISEDKNEYNSVDVQLDAVWAASQIIKHNDELVDDLGVNLINLLKKAKMGFPQAIERLRDNVNENPRIAEWVLLLLESGQDLDVLLP</sequence>
<keyword evidence="2" id="KW-1185">Reference proteome</keyword>
<organism evidence="1 2">
    <name type="scientific">[Clostridium] fimetarium</name>
    <dbReference type="NCBI Taxonomy" id="99656"/>
    <lineage>
        <taxon>Bacteria</taxon>
        <taxon>Bacillati</taxon>
        <taxon>Bacillota</taxon>
        <taxon>Clostridia</taxon>
        <taxon>Lachnospirales</taxon>
        <taxon>Lachnospiraceae</taxon>
    </lineage>
</organism>
<proteinExistence type="predicted"/>
<dbReference type="RefSeq" id="WP_092455941.1">
    <property type="nucleotide sequence ID" value="NZ_FOJI01000014.1"/>
</dbReference>